<dbReference type="InterPro" id="IPR000515">
    <property type="entry name" value="MetI-like"/>
</dbReference>
<evidence type="ECO:0000256" key="7">
    <source>
        <dbReference type="RuleBase" id="RU363032"/>
    </source>
</evidence>
<dbReference type="InterPro" id="IPR045621">
    <property type="entry name" value="BPD_transp_1_N"/>
</dbReference>
<organism evidence="9">
    <name type="scientific">uncultured Thermomicrobiales bacterium</name>
    <dbReference type="NCBI Taxonomy" id="1645740"/>
    <lineage>
        <taxon>Bacteria</taxon>
        <taxon>Pseudomonadati</taxon>
        <taxon>Thermomicrobiota</taxon>
        <taxon>Thermomicrobia</taxon>
        <taxon>Thermomicrobiales</taxon>
        <taxon>environmental samples</taxon>
    </lineage>
</organism>
<accession>A0A6J4VL73</accession>
<keyword evidence="6 7" id="KW-0472">Membrane</keyword>
<feature type="transmembrane region" description="Helical" evidence="7">
    <location>
        <begin position="241"/>
        <end position="260"/>
    </location>
</feature>
<feature type="transmembrane region" description="Helical" evidence="7">
    <location>
        <begin position="175"/>
        <end position="193"/>
    </location>
</feature>
<feature type="transmembrane region" description="Helical" evidence="7">
    <location>
        <begin position="12"/>
        <end position="32"/>
    </location>
</feature>
<feature type="transmembrane region" description="Helical" evidence="7">
    <location>
        <begin position="280"/>
        <end position="301"/>
    </location>
</feature>
<keyword evidence="3" id="KW-1003">Cell membrane</keyword>
<dbReference type="PANTHER" id="PTHR43163">
    <property type="entry name" value="DIPEPTIDE TRANSPORT SYSTEM PERMEASE PROTEIN DPPB-RELATED"/>
    <property type="match status" value="1"/>
</dbReference>
<evidence type="ECO:0000256" key="2">
    <source>
        <dbReference type="ARBA" id="ARBA00022448"/>
    </source>
</evidence>
<proteinExistence type="inferred from homology"/>
<gene>
    <name evidence="9" type="ORF">AVDCRST_MAG33-3432</name>
</gene>
<dbReference type="SUPFAM" id="SSF161098">
    <property type="entry name" value="MetI-like"/>
    <property type="match status" value="1"/>
</dbReference>
<dbReference type="EMBL" id="CADCWK010000420">
    <property type="protein sequence ID" value="CAA9579325.1"/>
    <property type="molecule type" value="Genomic_DNA"/>
</dbReference>
<keyword evidence="4 7" id="KW-0812">Transmembrane</keyword>
<evidence type="ECO:0000256" key="4">
    <source>
        <dbReference type="ARBA" id="ARBA00022692"/>
    </source>
</evidence>
<dbReference type="GO" id="GO:0055085">
    <property type="term" value="P:transmembrane transport"/>
    <property type="evidence" value="ECO:0007669"/>
    <property type="project" value="InterPro"/>
</dbReference>
<evidence type="ECO:0000256" key="3">
    <source>
        <dbReference type="ARBA" id="ARBA00022475"/>
    </source>
</evidence>
<dbReference type="GO" id="GO:0005886">
    <property type="term" value="C:plasma membrane"/>
    <property type="evidence" value="ECO:0007669"/>
    <property type="project" value="UniProtKB-SubCell"/>
</dbReference>
<comment type="subcellular location">
    <subcellularLocation>
        <location evidence="1 7">Cell membrane</location>
        <topology evidence="1 7">Multi-pass membrane protein</topology>
    </subcellularLocation>
</comment>
<evidence type="ECO:0000256" key="5">
    <source>
        <dbReference type="ARBA" id="ARBA00022989"/>
    </source>
</evidence>
<feature type="transmembrane region" description="Helical" evidence="7">
    <location>
        <begin position="99"/>
        <end position="121"/>
    </location>
</feature>
<dbReference type="PANTHER" id="PTHR43163:SF6">
    <property type="entry name" value="DIPEPTIDE TRANSPORT SYSTEM PERMEASE PROTEIN DPPB-RELATED"/>
    <property type="match status" value="1"/>
</dbReference>
<dbReference type="PROSITE" id="PS50928">
    <property type="entry name" value="ABC_TM1"/>
    <property type="match status" value="1"/>
</dbReference>
<protein>
    <submittedName>
        <fullName evidence="9">ABC transporter, permease protein 1 (Cluster 5, nickel/peptides/opines)</fullName>
    </submittedName>
</protein>
<dbReference type="AlphaFoldDB" id="A0A6J4VL73"/>
<keyword evidence="5 7" id="KW-1133">Transmembrane helix</keyword>
<keyword evidence="2 7" id="KW-0813">Transport</keyword>
<feature type="domain" description="ABC transmembrane type-1" evidence="8">
    <location>
        <begin position="97"/>
        <end position="294"/>
    </location>
</feature>
<evidence type="ECO:0000259" key="8">
    <source>
        <dbReference type="PROSITE" id="PS50928"/>
    </source>
</evidence>
<evidence type="ECO:0000313" key="9">
    <source>
        <dbReference type="EMBL" id="CAA9579325.1"/>
    </source>
</evidence>
<reference evidence="9" key="1">
    <citation type="submission" date="2020-02" db="EMBL/GenBank/DDBJ databases">
        <authorList>
            <person name="Meier V. D."/>
        </authorList>
    </citation>
    <scope>NUCLEOTIDE SEQUENCE</scope>
    <source>
        <strain evidence="9">AVDCRST_MAG33</strain>
    </source>
</reference>
<dbReference type="Pfam" id="PF00528">
    <property type="entry name" value="BPD_transp_1"/>
    <property type="match status" value="1"/>
</dbReference>
<dbReference type="Pfam" id="PF19300">
    <property type="entry name" value="BPD_transp_1_N"/>
    <property type="match status" value="1"/>
</dbReference>
<dbReference type="InterPro" id="IPR035906">
    <property type="entry name" value="MetI-like_sf"/>
</dbReference>
<evidence type="ECO:0000256" key="1">
    <source>
        <dbReference type="ARBA" id="ARBA00004651"/>
    </source>
</evidence>
<name>A0A6J4VL73_9BACT</name>
<feature type="transmembrane region" description="Helical" evidence="7">
    <location>
        <begin position="133"/>
        <end position="155"/>
    </location>
</feature>
<dbReference type="Gene3D" id="1.10.3720.10">
    <property type="entry name" value="MetI-like"/>
    <property type="match status" value="1"/>
</dbReference>
<sequence length="308" mass="32902">MGSIGKIVIPRLGRAIVTLWLVVTVVFVVLRFSGDPVSLLLPSDASQQQVQALRVELGLDESIPVQYGRFILEVVKGDLGESLRFNQPALDLVLDRFPATALLALVAFTVAAVVGLGVGSLTAFARGSVLDRAAIALMGILQSAPSFFLGIMLILLFSVELGWFPTSGYGSPSQLVLPALTLSALTLASIARITRTSLLDVLRADYIRTARSKGLPERLIWSRHALRNAALPLTTTLGLELAELLAGAVIVETVFAWPGIGRLAIDSVAARDYPVVQAAVLLIATIFVIINLLVDLSYLALDPRTRNG</sequence>
<comment type="similarity">
    <text evidence="7">Belongs to the binding-protein-dependent transport system permease family.</text>
</comment>
<dbReference type="CDD" id="cd06261">
    <property type="entry name" value="TM_PBP2"/>
    <property type="match status" value="1"/>
</dbReference>
<evidence type="ECO:0000256" key="6">
    <source>
        <dbReference type="ARBA" id="ARBA00023136"/>
    </source>
</evidence>